<proteinExistence type="predicted"/>
<protein>
    <submittedName>
        <fullName evidence="1">Uncharacterized protein</fullName>
    </submittedName>
</protein>
<reference evidence="1 2" key="1">
    <citation type="submission" date="2024-06" db="EMBL/GenBank/DDBJ databases">
        <title>The Natural Products Discovery Center: Release of the First 8490 Sequenced Strains for Exploring Actinobacteria Biosynthetic Diversity.</title>
        <authorList>
            <person name="Kalkreuter E."/>
            <person name="Kautsar S.A."/>
            <person name="Yang D."/>
            <person name="Bader C.D."/>
            <person name="Teijaro C.N."/>
            <person name="Fluegel L."/>
            <person name="Davis C.M."/>
            <person name="Simpson J.R."/>
            <person name="Lauterbach L."/>
            <person name="Steele A.D."/>
            <person name="Gui C."/>
            <person name="Meng S."/>
            <person name="Li G."/>
            <person name="Viehrig K."/>
            <person name="Ye F."/>
            <person name="Su P."/>
            <person name="Kiefer A.F."/>
            <person name="Nichols A."/>
            <person name="Cepeda A.J."/>
            <person name="Yan W."/>
            <person name="Fan B."/>
            <person name="Jiang Y."/>
            <person name="Adhikari A."/>
            <person name="Zheng C.-J."/>
            <person name="Schuster L."/>
            <person name="Cowan T.M."/>
            <person name="Smanski M.J."/>
            <person name="Chevrette M.G."/>
            <person name="De Carvalho L.P.S."/>
            <person name="Shen B."/>
        </authorList>
    </citation>
    <scope>NUCLEOTIDE SEQUENCE [LARGE SCALE GENOMIC DNA]</scope>
    <source>
        <strain evidence="1 2">NPDC000837</strain>
    </source>
</reference>
<dbReference type="EMBL" id="JBEPBX010000057">
    <property type="protein sequence ID" value="MER6618316.1"/>
    <property type="molecule type" value="Genomic_DNA"/>
</dbReference>
<evidence type="ECO:0000313" key="2">
    <source>
        <dbReference type="Proteomes" id="UP001445472"/>
    </source>
</evidence>
<evidence type="ECO:0000313" key="1">
    <source>
        <dbReference type="EMBL" id="MER6618316.1"/>
    </source>
</evidence>
<accession>A0ABV1V5K2</accession>
<dbReference type="Proteomes" id="UP001445472">
    <property type="component" value="Unassembled WGS sequence"/>
</dbReference>
<sequence length="59" mass="6181">MQRKDLAPLLTGLRTPRERPGIVVAKSVPDKEPQRVAAGTWPSPAALAGGRLARPAAAL</sequence>
<name>A0ABV1V5K2_9ACTN</name>
<gene>
    <name evidence="1" type="ORF">ABT276_34440</name>
</gene>
<organism evidence="1 2">
    <name type="scientific">Streptomyces xantholiticus</name>
    <dbReference type="NCBI Taxonomy" id="68285"/>
    <lineage>
        <taxon>Bacteria</taxon>
        <taxon>Bacillati</taxon>
        <taxon>Actinomycetota</taxon>
        <taxon>Actinomycetes</taxon>
        <taxon>Kitasatosporales</taxon>
        <taxon>Streptomycetaceae</taxon>
        <taxon>Streptomyces</taxon>
    </lineage>
</organism>
<keyword evidence="2" id="KW-1185">Reference proteome</keyword>
<comment type="caution">
    <text evidence="1">The sequence shown here is derived from an EMBL/GenBank/DDBJ whole genome shotgun (WGS) entry which is preliminary data.</text>
</comment>